<dbReference type="EMBL" id="BAAART010000082">
    <property type="protein sequence ID" value="GAA2240045.1"/>
    <property type="molecule type" value="Genomic_DNA"/>
</dbReference>
<feature type="compositionally biased region" description="Gly residues" evidence="1">
    <location>
        <begin position="1"/>
        <end position="11"/>
    </location>
</feature>
<dbReference type="Proteomes" id="UP001501474">
    <property type="component" value="Unassembled WGS sequence"/>
</dbReference>
<keyword evidence="3" id="KW-1185">Reference proteome</keyword>
<reference evidence="2 3" key="1">
    <citation type="journal article" date="2019" name="Int. J. Syst. Evol. Microbiol.">
        <title>The Global Catalogue of Microorganisms (GCM) 10K type strain sequencing project: providing services to taxonomists for standard genome sequencing and annotation.</title>
        <authorList>
            <consortium name="The Broad Institute Genomics Platform"/>
            <consortium name="The Broad Institute Genome Sequencing Center for Infectious Disease"/>
            <person name="Wu L."/>
            <person name="Ma J."/>
        </authorList>
    </citation>
    <scope>NUCLEOTIDE SEQUENCE [LARGE SCALE GENOMIC DNA]</scope>
    <source>
        <strain evidence="2 3">JCM 3053</strain>
    </source>
</reference>
<evidence type="ECO:0000256" key="1">
    <source>
        <dbReference type="SAM" id="MobiDB-lite"/>
    </source>
</evidence>
<evidence type="ECO:0000313" key="3">
    <source>
        <dbReference type="Proteomes" id="UP001501474"/>
    </source>
</evidence>
<name>A0ABN3DSB2_9ACTN</name>
<evidence type="ECO:0000313" key="2">
    <source>
        <dbReference type="EMBL" id="GAA2240045.1"/>
    </source>
</evidence>
<feature type="compositionally biased region" description="Low complexity" evidence="1">
    <location>
        <begin position="12"/>
        <end position="23"/>
    </location>
</feature>
<proteinExistence type="predicted"/>
<protein>
    <submittedName>
        <fullName evidence="2">Uncharacterized protein</fullName>
    </submittedName>
</protein>
<gene>
    <name evidence="2" type="ORF">GCM10010104_39290</name>
</gene>
<organism evidence="2 3">
    <name type="scientific">Streptomyces indiaensis</name>
    <dbReference type="NCBI Taxonomy" id="284033"/>
    <lineage>
        <taxon>Bacteria</taxon>
        <taxon>Bacillati</taxon>
        <taxon>Actinomycetota</taxon>
        <taxon>Actinomycetes</taxon>
        <taxon>Kitasatosporales</taxon>
        <taxon>Streptomycetaceae</taxon>
        <taxon>Streptomyces</taxon>
    </lineage>
</organism>
<sequence length="81" mass="7790">MREGECGGIDPGTGAATLGGAETVPHPTGDHMLVTLRKTAGLVAATILALCAVGVAAPGAGTGQDGHQVVADHQGPAVVIP</sequence>
<accession>A0ABN3DSB2</accession>
<feature type="region of interest" description="Disordered" evidence="1">
    <location>
        <begin position="1"/>
        <end position="25"/>
    </location>
</feature>
<comment type="caution">
    <text evidence="2">The sequence shown here is derived from an EMBL/GenBank/DDBJ whole genome shotgun (WGS) entry which is preliminary data.</text>
</comment>